<dbReference type="EMBL" id="OOIL02002620">
    <property type="protein sequence ID" value="VFQ83883.1"/>
    <property type="molecule type" value="Genomic_DNA"/>
</dbReference>
<accession>A0A484M537</accession>
<keyword evidence="2" id="KW-1185">Reference proteome</keyword>
<protein>
    <submittedName>
        <fullName evidence="1">Uncharacterized protein</fullName>
    </submittedName>
</protein>
<name>A0A484M537_9ASTE</name>
<gene>
    <name evidence="1" type="ORF">CCAM_LOCUS25659</name>
</gene>
<sequence>MKAAGRRPAIGRDGMTASAIGRRFLQSDGVGEDLRLGTTRWLLRMNQVSEFARTVEQAMDNRRKRLTEQGLWTRRKFQELLIL</sequence>
<dbReference type="Proteomes" id="UP000595140">
    <property type="component" value="Unassembled WGS sequence"/>
</dbReference>
<reference evidence="1 2" key="1">
    <citation type="submission" date="2018-04" db="EMBL/GenBank/DDBJ databases">
        <authorList>
            <person name="Vogel A."/>
        </authorList>
    </citation>
    <scope>NUCLEOTIDE SEQUENCE [LARGE SCALE GENOMIC DNA]</scope>
</reference>
<evidence type="ECO:0000313" key="1">
    <source>
        <dbReference type="EMBL" id="VFQ83883.1"/>
    </source>
</evidence>
<dbReference type="AlphaFoldDB" id="A0A484M537"/>
<proteinExistence type="predicted"/>
<evidence type="ECO:0000313" key="2">
    <source>
        <dbReference type="Proteomes" id="UP000595140"/>
    </source>
</evidence>
<organism evidence="1 2">
    <name type="scientific">Cuscuta campestris</name>
    <dbReference type="NCBI Taxonomy" id="132261"/>
    <lineage>
        <taxon>Eukaryota</taxon>
        <taxon>Viridiplantae</taxon>
        <taxon>Streptophyta</taxon>
        <taxon>Embryophyta</taxon>
        <taxon>Tracheophyta</taxon>
        <taxon>Spermatophyta</taxon>
        <taxon>Magnoliopsida</taxon>
        <taxon>eudicotyledons</taxon>
        <taxon>Gunneridae</taxon>
        <taxon>Pentapetalae</taxon>
        <taxon>asterids</taxon>
        <taxon>lamiids</taxon>
        <taxon>Solanales</taxon>
        <taxon>Convolvulaceae</taxon>
        <taxon>Cuscuteae</taxon>
        <taxon>Cuscuta</taxon>
        <taxon>Cuscuta subgen. Grammica</taxon>
        <taxon>Cuscuta sect. Cleistogrammica</taxon>
    </lineage>
</organism>